<feature type="region of interest" description="Disordered" evidence="9">
    <location>
        <begin position="1778"/>
        <end position="1810"/>
    </location>
</feature>
<evidence type="ECO:0000259" key="11">
    <source>
        <dbReference type="Pfam" id="PF14662"/>
    </source>
</evidence>
<feature type="compositionally biased region" description="Polar residues" evidence="9">
    <location>
        <begin position="1791"/>
        <end position="1801"/>
    </location>
</feature>
<feature type="region of interest" description="Disordered" evidence="9">
    <location>
        <begin position="990"/>
        <end position="1048"/>
    </location>
</feature>
<name>A0A8B8A346_ACAPL</name>
<feature type="coiled-coil region" evidence="8">
    <location>
        <begin position="728"/>
        <end position="794"/>
    </location>
</feature>
<feature type="compositionally biased region" description="Low complexity" evidence="9">
    <location>
        <begin position="1216"/>
        <end position="1228"/>
    </location>
</feature>
<feature type="region of interest" description="Disordered" evidence="9">
    <location>
        <begin position="1836"/>
        <end position="1896"/>
    </location>
</feature>
<proteinExistence type="predicted"/>
<keyword evidence="3" id="KW-0963">Cytoplasm</keyword>
<feature type="compositionally biased region" description="Basic residues" evidence="9">
    <location>
        <begin position="1284"/>
        <end position="1294"/>
    </location>
</feature>
<evidence type="ECO:0000256" key="1">
    <source>
        <dbReference type="ARBA" id="ARBA00004167"/>
    </source>
</evidence>
<feature type="region of interest" description="Disordered" evidence="9">
    <location>
        <begin position="98"/>
        <end position="131"/>
    </location>
</feature>
<comment type="subcellular location">
    <subcellularLocation>
        <location evidence="2">Cytoplasm</location>
    </subcellularLocation>
    <subcellularLocation>
        <location evidence="1">Membrane</location>
        <topology evidence="1">Single-pass membrane protein</topology>
    </subcellularLocation>
</comment>
<dbReference type="Pfam" id="PF05781">
    <property type="entry name" value="MRVI1"/>
    <property type="match status" value="1"/>
</dbReference>
<dbReference type="PANTHER" id="PTHR15352:SF1">
    <property type="entry name" value="KASH5-LIKE COILED-COIL DOMAIN-CONTAINING PROTEIN"/>
    <property type="match status" value="1"/>
</dbReference>
<feature type="coiled-coil region" evidence="8">
    <location>
        <begin position="1959"/>
        <end position="2002"/>
    </location>
</feature>
<feature type="coiled-coil region" evidence="8">
    <location>
        <begin position="1656"/>
        <end position="1683"/>
    </location>
</feature>
<dbReference type="Proteomes" id="UP000694845">
    <property type="component" value="Unplaced"/>
</dbReference>
<feature type="compositionally biased region" description="Low complexity" evidence="9">
    <location>
        <begin position="117"/>
        <end position="126"/>
    </location>
</feature>
<accession>A0A8B8A346</accession>
<dbReference type="KEGG" id="aplc:110991183"/>
<dbReference type="InterPro" id="IPR008677">
    <property type="entry name" value="MRVI1"/>
</dbReference>
<reference evidence="13" key="1">
    <citation type="submission" date="2025-08" db="UniProtKB">
        <authorList>
            <consortium name="RefSeq"/>
        </authorList>
    </citation>
    <scope>IDENTIFICATION</scope>
</reference>
<keyword evidence="12" id="KW-1185">Reference proteome</keyword>
<keyword evidence="7 10" id="KW-0472">Membrane</keyword>
<feature type="coiled-coil region" evidence="8">
    <location>
        <begin position="655"/>
        <end position="703"/>
    </location>
</feature>
<feature type="compositionally biased region" description="Basic and acidic residues" evidence="9">
    <location>
        <begin position="1492"/>
        <end position="1524"/>
    </location>
</feature>
<evidence type="ECO:0000256" key="6">
    <source>
        <dbReference type="ARBA" id="ARBA00023054"/>
    </source>
</evidence>
<feature type="compositionally biased region" description="Basic and acidic residues" evidence="9">
    <location>
        <begin position="1234"/>
        <end position="1245"/>
    </location>
</feature>
<dbReference type="PANTHER" id="PTHR15352">
    <property type="entry name" value="LYMPHOID-RESTRICTED MEMBRANE PROTEIN, JAW1"/>
    <property type="match status" value="1"/>
</dbReference>
<evidence type="ECO:0000256" key="5">
    <source>
        <dbReference type="ARBA" id="ARBA00022989"/>
    </source>
</evidence>
<dbReference type="GeneID" id="110991183"/>
<evidence type="ECO:0000313" key="13">
    <source>
        <dbReference type="RefSeq" id="XP_022112109.1"/>
    </source>
</evidence>
<feature type="domain" description="KASH5-like coiled-coil" evidence="11">
    <location>
        <begin position="312"/>
        <end position="508"/>
    </location>
</feature>
<gene>
    <name evidence="13" type="primary">LOC110991183</name>
</gene>
<evidence type="ECO:0000256" key="7">
    <source>
        <dbReference type="ARBA" id="ARBA00023136"/>
    </source>
</evidence>
<feature type="compositionally biased region" description="Polar residues" evidence="9">
    <location>
        <begin position="1836"/>
        <end position="1847"/>
    </location>
</feature>
<organism evidence="12 13">
    <name type="scientific">Acanthaster planci</name>
    <name type="common">Crown-of-thorns starfish</name>
    <dbReference type="NCBI Taxonomy" id="133434"/>
    <lineage>
        <taxon>Eukaryota</taxon>
        <taxon>Metazoa</taxon>
        <taxon>Echinodermata</taxon>
        <taxon>Eleutherozoa</taxon>
        <taxon>Asterozoa</taxon>
        <taxon>Asteroidea</taxon>
        <taxon>Valvatacea</taxon>
        <taxon>Valvatida</taxon>
        <taxon>Acanthasteridae</taxon>
        <taxon>Acanthaster</taxon>
    </lineage>
</organism>
<feature type="coiled-coil region" evidence="8">
    <location>
        <begin position="311"/>
        <end position="519"/>
    </location>
</feature>
<evidence type="ECO:0000256" key="9">
    <source>
        <dbReference type="SAM" id="MobiDB-lite"/>
    </source>
</evidence>
<feature type="region of interest" description="Disordered" evidence="9">
    <location>
        <begin position="1201"/>
        <end position="1247"/>
    </location>
</feature>
<feature type="compositionally biased region" description="Polar residues" evidence="9">
    <location>
        <begin position="834"/>
        <end position="844"/>
    </location>
</feature>
<dbReference type="GO" id="GO:0005789">
    <property type="term" value="C:endoplasmic reticulum membrane"/>
    <property type="evidence" value="ECO:0007669"/>
    <property type="project" value="TreeGrafter"/>
</dbReference>
<dbReference type="Pfam" id="PF14662">
    <property type="entry name" value="KASH_CCD"/>
    <property type="match status" value="1"/>
</dbReference>
<feature type="compositionally biased region" description="Low complexity" evidence="9">
    <location>
        <begin position="1304"/>
        <end position="1319"/>
    </location>
</feature>
<dbReference type="OrthoDB" id="10062605at2759"/>
<feature type="compositionally biased region" description="Basic and acidic residues" evidence="9">
    <location>
        <begin position="1385"/>
        <end position="1398"/>
    </location>
</feature>
<protein>
    <submittedName>
        <fullName evidence="13">Uncharacterized protein LOC110991183</fullName>
    </submittedName>
</protein>
<feature type="compositionally biased region" description="Polar residues" evidence="9">
    <location>
        <begin position="63"/>
        <end position="77"/>
    </location>
</feature>
<evidence type="ECO:0000256" key="2">
    <source>
        <dbReference type="ARBA" id="ARBA00004496"/>
    </source>
</evidence>
<evidence type="ECO:0000256" key="8">
    <source>
        <dbReference type="SAM" id="Coils"/>
    </source>
</evidence>
<feature type="region of interest" description="Disordered" evidence="9">
    <location>
        <begin position="1126"/>
        <end position="1178"/>
    </location>
</feature>
<feature type="compositionally biased region" description="Polar residues" evidence="9">
    <location>
        <begin position="42"/>
        <end position="55"/>
    </location>
</feature>
<feature type="region of interest" description="Disordered" evidence="9">
    <location>
        <begin position="820"/>
        <end position="847"/>
    </location>
</feature>
<dbReference type="InterPro" id="IPR028168">
    <property type="entry name" value="KASH5_CC"/>
</dbReference>
<feature type="compositionally biased region" description="Basic and acidic residues" evidence="9">
    <location>
        <begin position="1859"/>
        <end position="1870"/>
    </location>
</feature>
<keyword evidence="5 10" id="KW-1133">Transmembrane helix</keyword>
<keyword evidence="6 8" id="KW-0175">Coiled coil</keyword>
<feature type="region of interest" description="Disordered" evidence="9">
    <location>
        <begin position="1265"/>
        <end position="1398"/>
    </location>
</feature>
<evidence type="ECO:0000256" key="3">
    <source>
        <dbReference type="ARBA" id="ARBA00022490"/>
    </source>
</evidence>
<dbReference type="RefSeq" id="XP_022112109.1">
    <property type="nucleotide sequence ID" value="XM_022256417.1"/>
</dbReference>
<evidence type="ECO:0000256" key="10">
    <source>
        <dbReference type="SAM" id="Phobius"/>
    </source>
</evidence>
<evidence type="ECO:0000313" key="12">
    <source>
        <dbReference type="Proteomes" id="UP000694845"/>
    </source>
</evidence>
<keyword evidence="4 10" id="KW-0812">Transmembrane</keyword>
<evidence type="ECO:0000256" key="4">
    <source>
        <dbReference type="ARBA" id="ARBA00022692"/>
    </source>
</evidence>
<feature type="compositionally biased region" description="Pro residues" evidence="9">
    <location>
        <begin position="1482"/>
        <end position="1491"/>
    </location>
</feature>
<sequence length="2074" mass="230641">MSFLFSPKKGSRAKLKKAQGPSEKFPDVALSERPLTIGCCQPPTTVSPSSEMKQTLTDDPRSSKQQPSSLSVETSYEGQGASPRRLLARRQNTGWWGSPLPLDPILAPSHRERGSRKWSGQSSGSSATDDTGLSVIDKEELLDTIFVCCDTEGKGRVPVSRVIEHIKMITEANKSGRDIDELALQLDPTGLDLEIDLPTYQNRISQWIKNVQNQRGMDLSGAMDGRADSSNAVPMVSTPDIAPHWKTRSLDGGAGHHLNVSTPLTGSRAQWKTRHTENLHLFSGLLDAPLDLSACSYGSLEAEGGDSAPDMADLQNRIEDLQFQIRKLTEHNMKLQMQIETTDEANEQLMSQIDTLKGELKSLQQAWNRSQSIRDENEELKLTNKEWQKKHAQLEKDKRKLDEKLVDLQAEANKKQALETKLQAVEEQLSISLADADSMQEEHRRLQIVLQEYKHRSEETETHLEVKNAELAEKAKRCEEMQANLEELYSLNRVLKSEKTQLEVKLSEVRQELDSYQTRQLITPSEEVCSMSPTSSPKTELGLGRSLHSELRSLVSADGNLPSPICGNEDFDFENHIGSNSNVAPETPLSRQLSCSSSCSSASVASQLPRHFQKRKQEVMKQLQVFLEENVDVLQREGVDLAPKVAFTQLLDTELDSMIEKMASLSKNKKQLEQRANKLSFMLQSLQDDYVRITKKYEEAIKHCKELTATKSQLEVIRSENETLRFDVDRGKQKTEELEKDLSSCQQDLETAHMAQQKYRQMAETQLGELRRLFKEMEKKYKIAQDNARKKETVFKAKVAQQAHAHRAQLNALLDLVTSRDNHQDQPSPPQVAVSAQESNAASTRSDRQVLETVSAYLTGLKTQLAKVKGQLISLKREKFSLEHRPLRLKRTRDLEGSSKQAPATRGCFCPIDKDCSVLLDALTLEVTHEASQGHSNCLLLQRAQLPQQQPVHCSQDDSLVDGLRYAPATVIEELCHNLIRDFKTQRKRIPQTVSTQTEIPRTPDRQVRPYSRSSYAQTGLADSHNRETDTQTEADSADEFQSSSLQTTNGAEVKQAYLVNRPPTLSSAILLPVEEAFSPGDSASDLSDSFVTAFSSPVSCSPLRGSFRGSSLERDDLSDFLASPFSRTSSLESPHATPDQEPSDSQEAAPKIPVVKPDVKLPSLHRKSAQDRQEAAQRMADMLANSYARPNIVVEGCQADSEDNDLNANYDRSGKYSSSSPRKSSPARLKRRSYLDKEKDKRTSSLDGKSLDVLLSSNLPEVDMTEEEKEFSQRLLEASKKASERHRNRRGRKFSPSASPDQRSLSPSSADRSRSASPAPSPSPIPSPLTADDSTPLLAPAETPASSVVEVTDPVADKVTEGTTDSTGELQEERTGAEGESDKEDNKLTPKSERKDSEVEVFDIKADILKATASLQVEMPQVKPIVPLAQLREEHKQHRKTNLQFTMPELTEATELDQGREMITPSAIPPVAASLTTLHPTPVPGSPGPETPHKSREDSTTVGKEEEGKDAERSSASSDEKSLIPDSVLQKLGLKGAYSKDINAMTENEVEEKFNCLQMAFKASQYTLEQRVVLQHRQRDLAEKNIEKEIEGLLQTLQMLEPLGSVDTVSRDYIGKIKQHVEVLQSCSLRLSSKAEGFGAVQQEGRLSKATDVMITHVENLKRLFEREHAELEDARKLLQENRKLFRGNSITNNLSIDGEPDSKLLSRRALSMSGSSSKSYGHCEIRKRSTSCSLLPRLGSPYSYSPELTDQNQTGRRRASVATVVGSGLLSSSYGSQPLSFGGHHSRSQTEPSGISLGQGSRLAGGVRRTSVQLSSSLNTEDFKEAKARLTGSLSSGTISRHTPLTRTDSSVVVSRRASDDSPTRHTLLDGTISAPSLSPSSPLPSPNSRDAVSLPATPMVSTFPKMLDQEAVKKGLAKADSSSGGDTKNIKEDDVFHKGYEQGIRTQVTHELAELREQQKAFCESLEELIDHAEEEQEREETEKDIQAEKSNNKILRQLQEICQRWPRATRITRLILTVSVFLFALVYLFVTMVPLETCLQGRPVSYSPWRTLKDLLWPYTDLRHHTPPPK</sequence>
<feature type="compositionally biased region" description="Low complexity" evidence="9">
    <location>
        <begin position="1848"/>
        <end position="1858"/>
    </location>
</feature>
<dbReference type="OMA" id="GNISICA"/>
<feature type="region of interest" description="Disordered" evidence="9">
    <location>
        <begin position="1476"/>
        <end position="1525"/>
    </location>
</feature>
<feature type="region of interest" description="Disordered" evidence="9">
    <location>
        <begin position="1"/>
        <end position="83"/>
    </location>
</feature>
<feature type="transmembrane region" description="Helical" evidence="10">
    <location>
        <begin position="2018"/>
        <end position="2039"/>
    </location>
</feature>